<dbReference type="InterPro" id="IPR023168">
    <property type="entry name" value="GatB_Yqey_C_2"/>
</dbReference>
<reference evidence="1 2" key="1">
    <citation type="submission" date="2019-06" db="EMBL/GenBank/DDBJ databases">
        <authorList>
            <person name="Li M."/>
        </authorList>
    </citation>
    <scope>NUCLEOTIDE SEQUENCE [LARGE SCALE GENOMIC DNA]</scope>
    <source>
        <strain evidence="1 2">BGMRC2036</strain>
    </source>
</reference>
<dbReference type="PANTHER" id="PTHR28055">
    <property type="entry name" value="ALTERED INHERITANCE OF MITOCHONDRIA PROTEIN 41, MITOCHONDRIAL"/>
    <property type="match status" value="1"/>
</dbReference>
<name>A0A506UJF7_9HYPH</name>
<dbReference type="Proteomes" id="UP000318801">
    <property type="component" value="Unassembled WGS sequence"/>
</dbReference>
<dbReference type="InterPro" id="IPR019004">
    <property type="entry name" value="YqeY/Aim41"/>
</dbReference>
<dbReference type="InterPro" id="IPR003789">
    <property type="entry name" value="Asn/Gln_tRNA_amidoTrase-B-like"/>
</dbReference>
<evidence type="ECO:0008006" key="3">
    <source>
        <dbReference type="Google" id="ProtNLM"/>
    </source>
</evidence>
<accession>A0A506UJF7</accession>
<sequence length="141" mass="15135">MLLEKIKAATLAARKARQPQAGVLLTLQGAIDTRSKTMNPVRPLTDEEIVAEVRKLLKGLNETEGYLPAGPSEKRDQIELEKAALEPFLPKQMSEAELKAFAEARVAAGDNMGQIMAALKQAHPGEYDGKTASALVKAALA</sequence>
<dbReference type="RefSeq" id="WP_141147406.1">
    <property type="nucleotide sequence ID" value="NZ_VHLG01000001.1"/>
</dbReference>
<dbReference type="GO" id="GO:0016884">
    <property type="term" value="F:carbon-nitrogen ligase activity, with glutamine as amido-N-donor"/>
    <property type="evidence" value="ECO:0007669"/>
    <property type="project" value="InterPro"/>
</dbReference>
<dbReference type="SUPFAM" id="SSF89095">
    <property type="entry name" value="GatB/YqeY motif"/>
    <property type="match status" value="1"/>
</dbReference>
<dbReference type="PANTHER" id="PTHR28055:SF1">
    <property type="entry name" value="ALTERED INHERITANCE OF MITOCHONDRIA PROTEIN 41, MITOCHONDRIAL"/>
    <property type="match status" value="1"/>
</dbReference>
<evidence type="ECO:0000313" key="2">
    <source>
        <dbReference type="Proteomes" id="UP000318801"/>
    </source>
</evidence>
<protein>
    <recommendedName>
        <fullName evidence="3">Glutamyl-tRNA amidotransferase</fullName>
    </recommendedName>
</protein>
<dbReference type="Pfam" id="PF09424">
    <property type="entry name" value="YqeY"/>
    <property type="match status" value="1"/>
</dbReference>
<comment type="caution">
    <text evidence="1">The sequence shown here is derived from an EMBL/GenBank/DDBJ whole genome shotgun (WGS) entry which is preliminary data.</text>
</comment>
<gene>
    <name evidence="1" type="ORF">FJU08_02605</name>
</gene>
<dbReference type="EMBL" id="VHLG01000001">
    <property type="protein sequence ID" value="TPW33467.1"/>
    <property type="molecule type" value="Genomic_DNA"/>
</dbReference>
<organism evidence="1 2">
    <name type="scientific">Martelella alba</name>
    <dbReference type="NCBI Taxonomy" id="2590451"/>
    <lineage>
        <taxon>Bacteria</taxon>
        <taxon>Pseudomonadati</taxon>
        <taxon>Pseudomonadota</taxon>
        <taxon>Alphaproteobacteria</taxon>
        <taxon>Hyphomicrobiales</taxon>
        <taxon>Aurantimonadaceae</taxon>
        <taxon>Martelella</taxon>
    </lineage>
</organism>
<dbReference type="Gene3D" id="1.10.10.410">
    <property type="match status" value="1"/>
</dbReference>
<dbReference type="OrthoDB" id="9788127at2"/>
<proteinExistence type="predicted"/>
<keyword evidence="2" id="KW-1185">Reference proteome</keyword>
<evidence type="ECO:0000313" key="1">
    <source>
        <dbReference type="EMBL" id="TPW33467.1"/>
    </source>
</evidence>
<dbReference type="AlphaFoldDB" id="A0A506UJF7"/>